<keyword evidence="1" id="KW-0862">Zinc</keyword>
<dbReference type="EMBL" id="BAABME010003150">
    <property type="protein sequence ID" value="GAA0157638.1"/>
    <property type="molecule type" value="Genomic_DNA"/>
</dbReference>
<keyword evidence="1" id="KW-0479">Metal-binding</keyword>
<dbReference type="InterPro" id="IPR013083">
    <property type="entry name" value="Znf_RING/FYVE/PHD"/>
</dbReference>
<keyword evidence="5" id="KW-1185">Reference proteome</keyword>
<dbReference type="PANTHER" id="PTHR31150">
    <property type="entry name" value="EXPRESSED PROTEIN"/>
    <property type="match status" value="1"/>
</dbReference>
<dbReference type="SUPFAM" id="SSF57850">
    <property type="entry name" value="RING/U-box"/>
    <property type="match status" value="1"/>
</dbReference>
<evidence type="ECO:0000256" key="1">
    <source>
        <dbReference type="PROSITE-ProRule" id="PRU00175"/>
    </source>
</evidence>
<dbReference type="PANTHER" id="PTHR31150:SF6">
    <property type="entry name" value="ZINC ION BINDING PROTEIN"/>
    <property type="match status" value="1"/>
</dbReference>
<accession>A0AAV3Q5A0</accession>
<protein>
    <recommendedName>
        <fullName evidence="3">RING-type domain-containing protein</fullName>
    </recommendedName>
</protein>
<name>A0AAV3Q5A0_LITER</name>
<reference evidence="4 5" key="1">
    <citation type="submission" date="2024-01" db="EMBL/GenBank/DDBJ databases">
        <title>The complete chloroplast genome sequence of Lithospermum erythrorhizon: insights into the phylogenetic relationship among Boraginaceae species and the maternal lineages of purple gromwells.</title>
        <authorList>
            <person name="Okada T."/>
            <person name="Watanabe K."/>
        </authorList>
    </citation>
    <scope>NUCLEOTIDE SEQUENCE [LARGE SCALE GENOMIC DNA]</scope>
</reference>
<dbReference type="Proteomes" id="UP001454036">
    <property type="component" value="Unassembled WGS sequence"/>
</dbReference>
<feature type="region of interest" description="Disordered" evidence="2">
    <location>
        <begin position="1"/>
        <end position="30"/>
    </location>
</feature>
<feature type="compositionally biased region" description="Polar residues" evidence="2">
    <location>
        <begin position="9"/>
        <end position="23"/>
    </location>
</feature>
<organism evidence="4 5">
    <name type="scientific">Lithospermum erythrorhizon</name>
    <name type="common">Purple gromwell</name>
    <name type="synonym">Lithospermum officinale var. erythrorhizon</name>
    <dbReference type="NCBI Taxonomy" id="34254"/>
    <lineage>
        <taxon>Eukaryota</taxon>
        <taxon>Viridiplantae</taxon>
        <taxon>Streptophyta</taxon>
        <taxon>Embryophyta</taxon>
        <taxon>Tracheophyta</taxon>
        <taxon>Spermatophyta</taxon>
        <taxon>Magnoliopsida</taxon>
        <taxon>eudicotyledons</taxon>
        <taxon>Gunneridae</taxon>
        <taxon>Pentapetalae</taxon>
        <taxon>asterids</taxon>
        <taxon>lamiids</taxon>
        <taxon>Boraginales</taxon>
        <taxon>Boraginaceae</taxon>
        <taxon>Boraginoideae</taxon>
        <taxon>Lithospermeae</taxon>
        <taxon>Lithospermum</taxon>
    </lineage>
</organism>
<dbReference type="PROSITE" id="PS50089">
    <property type="entry name" value="ZF_RING_2"/>
    <property type="match status" value="1"/>
</dbReference>
<dbReference type="GO" id="GO:0008270">
    <property type="term" value="F:zinc ion binding"/>
    <property type="evidence" value="ECO:0007669"/>
    <property type="project" value="UniProtKB-KW"/>
</dbReference>
<evidence type="ECO:0000313" key="5">
    <source>
        <dbReference type="Proteomes" id="UP001454036"/>
    </source>
</evidence>
<comment type="caution">
    <text evidence="4">The sequence shown here is derived from an EMBL/GenBank/DDBJ whole genome shotgun (WGS) entry which is preliminary data.</text>
</comment>
<dbReference type="InterPro" id="IPR001841">
    <property type="entry name" value="Znf_RING"/>
</dbReference>
<evidence type="ECO:0000313" key="4">
    <source>
        <dbReference type="EMBL" id="GAA0157638.1"/>
    </source>
</evidence>
<keyword evidence="1" id="KW-0863">Zinc-finger</keyword>
<evidence type="ECO:0000259" key="3">
    <source>
        <dbReference type="PROSITE" id="PS50089"/>
    </source>
</evidence>
<gene>
    <name evidence="4" type="ORF">LIER_14865</name>
</gene>
<dbReference type="AlphaFoldDB" id="A0AAV3Q5A0"/>
<sequence length="184" mass="20759">MDSADNPDLVSQAQSLPSHQHPSCSRGIVLKHPRHHYSRHYYRKRRSNHGETSTFTGKVTNQQGEKLSFKLSSKPYPDSSGRIAENRERLFFRPEKIRDSLFSDDGSSSDMECGLCEKLLRKKPFVLDHTSSSGELSIVAVLVCGHVYHADCLEQGTCHEDRHDPPCPLCPCMARDNNASLLHE</sequence>
<feature type="domain" description="RING-type" evidence="3">
    <location>
        <begin position="113"/>
        <end position="170"/>
    </location>
</feature>
<evidence type="ECO:0000256" key="2">
    <source>
        <dbReference type="SAM" id="MobiDB-lite"/>
    </source>
</evidence>
<proteinExistence type="predicted"/>
<dbReference type="Gene3D" id="3.30.40.10">
    <property type="entry name" value="Zinc/RING finger domain, C3HC4 (zinc finger)"/>
    <property type="match status" value="1"/>
</dbReference>